<dbReference type="EMBL" id="CP025066">
    <property type="protein sequence ID" value="AUX08990.1"/>
    <property type="molecule type" value="Genomic_DNA"/>
</dbReference>
<dbReference type="SUPFAM" id="SSF100950">
    <property type="entry name" value="NagB/RpiA/CoA transferase-like"/>
    <property type="match status" value="1"/>
</dbReference>
<dbReference type="PANTHER" id="PTHR43475:SF2">
    <property type="entry name" value="RIBOSE 1,5-BISPHOSPHATE ISOMERASE"/>
    <property type="match status" value="1"/>
</dbReference>
<dbReference type="KEGG" id="hdf:AArcSl_1359"/>
<accession>A0A343TIR8</accession>
<keyword evidence="3" id="KW-1185">Reference proteome</keyword>
<evidence type="ECO:0000313" key="3">
    <source>
        <dbReference type="Proteomes" id="UP000263012"/>
    </source>
</evidence>
<organism evidence="2 3">
    <name type="scientific">Halalkaliarchaeum desulfuricum</name>
    <dbReference type="NCBI Taxonomy" id="2055893"/>
    <lineage>
        <taxon>Archaea</taxon>
        <taxon>Methanobacteriati</taxon>
        <taxon>Methanobacteriota</taxon>
        <taxon>Stenosarchaea group</taxon>
        <taxon>Halobacteria</taxon>
        <taxon>Halobacteriales</taxon>
        <taxon>Haloferacaceae</taxon>
        <taxon>Halalkaliarchaeum</taxon>
    </lineage>
</organism>
<gene>
    <name evidence="2" type="ORF">AArcSl_1359</name>
</gene>
<dbReference type="GeneID" id="37877708"/>
<protein>
    <submittedName>
        <fullName evidence="2">Translation initiation factor eIF-2B subunit delta</fullName>
    </submittedName>
</protein>
<dbReference type="InterPro" id="IPR000649">
    <property type="entry name" value="IF-2B-related"/>
</dbReference>
<dbReference type="OrthoDB" id="45195at2157"/>
<dbReference type="InterPro" id="IPR042529">
    <property type="entry name" value="IF_2B-like_C"/>
</dbReference>
<evidence type="ECO:0000256" key="1">
    <source>
        <dbReference type="RuleBase" id="RU003814"/>
    </source>
</evidence>
<dbReference type="GO" id="GO:0046523">
    <property type="term" value="F:S-methyl-5-thioribose-1-phosphate isomerase activity"/>
    <property type="evidence" value="ECO:0007669"/>
    <property type="project" value="TreeGrafter"/>
</dbReference>
<sequence>MIDETVAEIEEMRTHSSSTVAIKATRAFEELLDREYTSRTAFERDLEQNAGVLRRANPSHATLHNAVRELEDAVVGNADDVASAKELLRETIDRVIDDVESGKGTAAENAAETFVDGETILTHDFSTTVLAAVEDAATSGCNLAVYVTEARPRYLGRKTARTLAGIDRVEPTLTVDSAMGHALRNCDRVVLGMTCIVEETYYNRVGTFPIAATARRLDVPVVVVGSGAKVVGEEFVFENEFRSGSEVMLEPVEGVTIENPTYDAIPLSLVDRVITDEGSFEPSDL</sequence>
<dbReference type="InterPro" id="IPR027363">
    <property type="entry name" value="M1Pi_N"/>
</dbReference>
<dbReference type="Pfam" id="PF01008">
    <property type="entry name" value="IF-2B"/>
    <property type="match status" value="1"/>
</dbReference>
<keyword evidence="2" id="KW-0396">Initiation factor</keyword>
<name>A0A343TIR8_9EURY</name>
<dbReference type="Gene3D" id="3.40.50.10470">
    <property type="entry name" value="Translation initiation factor eif-2b, domain 2"/>
    <property type="match status" value="1"/>
</dbReference>
<dbReference type="GO" id="GO:0019509">
    <property type="term" value="P:L-methionine salvage from methylthioadenosine"/>
    <property type="evidence" value="ECO:0007669"/>
    <property type="project" value="TreeGrafter"/>
</dbReference>
<dbReference type="PANTHER" id="PTHR43475">
    <property type="entry name" value="METHYLTHIORIBOSE-1-PHOSPHATE ISOMERASE"/>
    <property type="match status" value="1"/>
</dbReference>
<dbReference type="Gene3D" id="1.20.120.420">
    <property type="entry name" value="translation initiation factor eif-2b, domain 1"/>
    <property type="match status" value="1"/>
</dbReference>
<dbReference type="InterPro" id="IPR037171">
    <property type="entry name" value="NagB/RpiA_transferase-like"/>
</dbReference>
<comment type="similarity">
    <text evidence="1">Belongs to the eIF-2B alpha/beta/delta subunits family.</text>
</comment>
<dbReference type="GO" id="GO:0003743">
    <property type="term" value="F:translation initiation factor activity"/>
    <property type="evidence" value="ECO:0007669"/>
    <property type="project" value="UniProtKB-KW"/>
</dbReference>
<evidence type="ECO:0000313" key="2">
    <source>
        <dbReference type="EMBL" id="AUX08990.1"/>
    </source>
</evidence>
<dbReference type="AlphaFoldDB" id="A0A343TIR8"/>
<proteinExistence type="inferred from homology"/>
<reference evidence="3" key="1">
    <citation type="submission" date="2017-11" db="EMBL/GenBank/DDBJ databases">
        <title>Phenotypic and genomic properties of facultatively anaerobic sulfur-reducing natronoarchaea from hypersaline soda lakes.</title>
        <authorList>
            <person name="Sorokin D.Y."/>
            <person name="Kublanov I.V."/>
            <person name="Roman P."/>
            <person name="Sinninghe Damste J.S."/>
            <person name="Golyshin P.N."/>
            <person name="Rojo D."/>
            <person name="Ciordia S."/>
            <person name="Mena M.D.C."/>
            <person name="Ferrer M."/>
            <person name="Messina E."/>
            <person name="Smedile F."/>
            <person name="La Spada G."/>
            <person name="La Cono V."/>
            <person name="Yakimov M.M."/>
        </authorList>
    </citation>
    <scope>NUCLEOTIDE SEQUENCE [LARGE SCALE GENOMIC DNA]</scope>
    <source>
        <strain evidence="3">AArc-Sl</strain>
    </source>
</reference>
<dbReference type="RefSeq" id="WP_119816837.1">
    <property type="nucleotide sequence ID" value="NZ_CP025066.1"/>
</dbReference>
<dbReference type="Proteomes" id="UP000263012">
    <property type="component" value="Chromosome"/>
</dbReference>
<keyword evidence="2" id="KW-0648">Protein biosynthesis</keyword>